<gene>
    <name evidence="1" type="ORF">GSCOC_T00043213001</name>
</gene>
<proteinExistence type="predicted"/>
<dbReference type="InParanoid" id="A0A068V4G6"/>
<organism evidence="1 2">
    <name type="scientific">Coffea canephora</name>
    <name type="common">Robusta coffee</name>
    <dbReference type="NCBI Taxonomy" id="49390"/>
    <lineage>
        <taxon>Eukaryota</taxon>
        <taxon>Viridiplantae</taxon>
        <taxon>Streptophyta</taxon>
        <taxon>Embryophyta</taxon>
        <taxon>Tracheophyta</taxon>
        <taxon>Spermatophyta</taxon>
        <taxon>Magnoliopsida</taxon>
        <taxon>eudicotyledons</taxon>
        <taxon>Gunneridae</taxon>
        <taxon>Pentapetalae</taxon>
        <taxon>asterids</taxon>
        <taxon>lamiids</taxon>
        <taxon>Gentianales</taxon>
        <taxon>Rubiaceae</taxon>
        <taxon>Ixoroideae</taxon>
        <taxon>Gardenieae complex</taxon>
        <taxon>Bertiereae - Coffeeae clade</taxon>
        <taxon>Coffeeae</taxon>
        <taxon>Coffea</taxon>
    </lineage>
</organism>
<reference evidence="2" key="1">
    <citation type="journal article" date="2014" name="Science">
        <title>The coffee genome provides insight into the convergent evolution of caffeine biosynthesis.</title>
        <authorList>
            <person name="Denoeud F."/>
            <person name="Carretero-Paulet L."/>
            <person name="Dereeper A."/>
            <person name="Droc G."/>
            <person name="Guyot R."/>
            <person name="Pietrella M."/>
            <person name="Zheng C."/>
            <person name="Alberti A."/>
            <person name="Anthony F."/>
            <person name="Aprea G."/>
            <person name="Aury J.M."/>
            <person name="Bento P."/>
            <person name="Bernard M."/>
            <person name="Bocs S."/>
            <person name="Campa C."/>
            <person name="Cenci A."/>
            <person name="Combes M.C."/>
            <person name="Crouzillat D."/>
            <person name="Da Silva C."/>
            <person name="Daddiego L."/>
            <person name="De Bellis F."/>
            <person name="Dussert S."/>
            <person name="Garsmeur O."/>
            <person name="Gayraud T."/>
            <person name="Guignon V."/>
            <person name="Jahn K."/>
            <person name="Jamilloux V."/>
            <person name="Joet T."/>
            <person name="Labadie K."/>
            <person name="Lan T."/>
            <person name="Leclercq J."/>
            <person name="Lepelley M."/>
            <person name="Leroy T."/>
            <person name="Li L.T."/>
            <person name="Librado P."/>
            <person name="Lopez L."/>
            <person name="Munoz A."/>
            <person name="Noel B."/>
            <person name="Pallavicini A."/>
            <person name="Perrotta G."/>
            <person name="Poncet V."/>
            <person name="Pot D."/>
            <person name="Priyono X."/>
            <person name="Rigoreau M."/>
            <person name="Rouard M."/>
            <person name="Rozas J."/>
            <person name="Tranchant-Dubreuil C."/>
            <person name="VanBuren R."/>
            <person name="Zhang Q."/>
            <person name="Andrade A.C."/>
            <person name="Argout X."/>
            <person name="Bertrand B."/>
            <person name="de Kochko A."/>
            <person name="Graziosi G."/>
            <person name="Henry R.J."/>
            <person name="Jayarama X."/>
            <person name="Ming R."/>
            <person name="Nagai C."/>
            <person name="Rounsley S."/>
            <person name="Sankoff D."/>
            <person name="Giuliano G."/>
            <person name="Albert V.A."/>
            <person name="Wincker P."/>
            <person name="Lashermes P."/>
        </authorList>
    </citation>
    <scope>NUCLEOTIDE SEQUENCE [LARGE SCALE GENOMIC DNA]</scope>
    <source>
        <strain evidence="2">cv. DH200-94</strain>
    </source>
</reference>
<protein>
    <submittedName>
        <fullName evidence="1">Uncharacterized protein</fullName>
    </submittedName>
</protein>
<dbReference type="Proteomes" id="UP000295252">
    <property type="component" value="Chromosome V"/>
</dbReference>
<keyword evidence="2" id="KW-1185">Reference proteome</keyword>
<accession>A0A068V4G6</accession>
<evidence type="ECO:0000313" key="1">
    <source>
        <dbReference type="EMBL" id="CDP15467.1"/>
    </source>
</evidence>
<name>A0A068V4G6_COFCA</name>
<dbReference type="AlphaFoldDB" id="A0A068V4G6"/>
<dbReference type="Gramene" id="CDP15467">
    <property type="protein sequence ID" value="CDP15467"/>
    <property type="gene ID" value="GSCOC_T00043213001"/>
</dbReference>
<evidence type="ECO:0000313" key="2">
    <source>
        <dbReference type="Proteomes" id="UP000295252"/>
    </source>
</evidence>
<sequence length="60" mass="6679">MMILAGYRDSHSCGKEQIYGLANTWESSWLDFKSCLAETEFAPILMTNAANGACQPFKET</sequence>
<dbReference type="EMBL" id="HG739183">
    <property type="protein sequence ID" value="CDP15467.1"/>
    <property type="molecule type" value="Genomic_DNA"/>
</dbReference>